<protein>
    <submittedName>
        <fullName evidence="1">Uncharacterized protein</fullName>
    </submittedName>
</protein>
<accession>J9FW22</accession>
<dbReference type="EMBL" id="AMCI01004132">
    <property type="protein sequence ID" value="EJW98728.1"/>
    <property type="molecule type" value="Genomic_DNA"/>
</dbReference>
<name>J9FW22_9ZZZZ</name>
<comment type="caution">
    <text evidence="1">The sequence shown here is derived from an EMBL/GenBank/DDBJ whole genome shotgun (WGS) entry which is preliminary data.</text>
</comment>
<proteinExistence type="predicted"/>
<organism evidence="1">
    <name type="scientific">gut metagenome</name>
    <dbReference type="NCBI Taxonomy" id="749906"/>
    <lineage>
        <taxon>unclassified sequences</taxon>
        <taxon>metagenomes</taxon>
        <taxon>organismal metagenomes</taxon>
    </lineage>
</organism>
<dbReference type="AlphaFoldDB" id="J9FW22"/>
<reference evidence="1" key="1">
    <citation type="journal article" date="2012" name="PLoS ONE">
        <title>Gene sets for utilization of primary and secondary nutrition supplies in the distal gut of endangered iberian lynx.</title>
        <authorList>
            <person name="Alcaide M."/>
            <person name="Messina E."/>
            <person name="Richter M."/>
            <person name="Bargiela R."/>
            <person name="Peplies J."/>
            <person name="Huws S.A."/>
            <person name="Newbold C.J."/>
            <person name="Golyshin P.N."/>
            <person name="Simon M.A."/>
            <person name="Lopez G."/>
            <person name="Yakimov M.M."/>
            <person name="Ferrer M."/>
        </authorList>
    </citation>
    <scope>NUCLEOTIDE SEQUENCE</scope>
</reference>
<sequence>MSFADVVHPIHGAQQRGLSCTRTSNDGNKLTILDRQIHVIQANSSVGIDFRYMVKYNHEVHLVS</sequence>
<gene>
    <name evidence="1" type="ORF">EVA_13166</name>
</gene>
<evidence type="ECO:0000313" key="1">
    <source>
        <dbReference type="EMBL" id="EJW98728.1"/>
    </source>
</evidence>